<dbReference type="AlphaFoldDB" id="A0A495QZW2"/>
<gene>
    <name evidence="1" type="ORF">BZB76_1185</name>
</gene>
<accession>A0A495QZW2</accession>
<protein>
    <submittedName>
        <fullName evidence="1">Uncharacterized protein DUF397</fullName>
    </submittedName>
</protein>
<comment type="caution">
    <text evidence="1">The sequence shown here is derived from an EMBL/GenBank/DDBJ whole genome shotgun (WGS) entry which is preliminary data.</text>
</comment>
<reference evidence="1 2" key="1">
    <citation type="submission" date="2018-10" db="EMBL/GenBank/DDBJ databases">
        <title>Genomic Encyclopedia of Archaeal and Bacterial Type Strains, Phase II (KMG-II): from individual species to whole genera.</title>
        <authorList>
            <person name="Goeker M."/>
        </authorList>
    </citation>
    <scope>NUCLEOTIDE SEQUENCE [LARGE SCALE GENOMIC DNA]</scope>
    <source>
        <strain evidence="1 2">DSM 43383</strain>
    </source>
</reference>
<dbReference type="Proteomes" id="UP000274601">
    <property type="component" value="Unassembled WGS sequence"/>
</dbReference>
<evidence type="ECO:0000313" key="2">
    <source>
        <dbReference type="Proteomes" id="UP000274601"/>
    </source>
</evidence>
<dbReference type="OrthoDB" id="3296416at2"/>
<proteinExistence type="predicted"/>
<organism evidence="1 2">
    <name type="scientific">Actinomadura pelletieri DSM 43383</name>
    <dbReference type="NCBI Taxonomy" id="1120940"/>
    <lineage>
        <taxon>Bacteria</taxon>
        <taxon>Bacillati</taxon>
        <taxon>Actinomycetota</taxon>
        <taxon>Actinomycetes</taxon>
        <taxon>Streptosporangiales</taxon>
        <taxon>Thermomonosporaceae</taxon>
        <taxon>Actinomadura</taxon>
    </lineage>
</organism>
<evidence type="ECO:0000313" key="1">
    <source>
        <dbReference type="EMBL" id="RKS79710.1"/>
    </source>
</evidence>
<name>A0A495QZW2_9ACTN</name>
<dbReference type="EMBL" id="RBWU01000001">
    <property type="protein sequence ID" value="RKS79710.1"/>
    <property type="molecule type" value="Genomic_DNA"/>
</dbReference>
<keyword evidence="2" id="KW-1185">Reference proteome</keyword>
<sequence>MNKPSLEELGVDPEALEWKRSGNGESAVEVAFVGAWTLLRTTGGELVSVFDEHEWACFLDGVKNGEFDHAAT</sequence>